<dbReference type="AlphaFoldDB" id="A0AAV5UWZ3"/>
<protein>
    <submittedName>
        <fullName evidence="2">Uncharacterized protein</fullName>
    </submittedName>
</protein>
<feature type="compositionally biased region" description="Polar residues" evidence="1">
    <location>
        <begin position="55"/>
        <end position="66"/>
    </location>
</feature>
<comment type="caution">
    <text evidence="2">The sequence shown here is derived from an EMBL/GenBank/DDBJ whole genome shotgun (WGS) entry which is preliminary data.</text>
</comment>
<keyword evidence="4" id="KW-1185">Reference proteome</keyword>
<feature type="region of interest" description="Disordered" evidence="1">
    <location>
        <begin position="51"/>
        <end position="126"/>
    </location>
</feature>
<dbReference type="Proteomes" id="UP001432322">
    <property type="component" value="Unassembled WGS sequence"/>
</dbReference>
<feature type="non-terminal residue" evidence="2">
    <location>
        <position position="126"/>
    </location>
</feature>
<name>A0AAV5UWZ3_9BILA</name>
<feature type="region of interest" description="Disordered" evidence="1">
    <location>
        <begin position="21"/>
        <end position="40"/>
    </location>
</feature>
<sequence length="126" mass="14545">PMSRTKFAVGHLPSPYLRRYRLPPLSSRPFDDPISPEDEDGKMAIIISKMELLSRQPSTSGNNNHAETAVGQRIEKASIDNPEEEDEEDYRPPLPPHGVMRRRIESEKERGRNEDNRGKKKKKKRK</sequence>
<proteinExistence type="predicted"/>
<evidence type="ECO:0000313" key="4">
    <source>
        <dbReference type="Proteomes" id="UP001432322"/>
    </source>
</evidence>
<reference evidence="2" key="1">
    <citation type="submission" date="2023-10" db="EMBL/GenBank/DDBJ databases">
        <title>Genome assembly of Pristionchus species.</title>
        <authorList>
            <person name="Yoshida K."/>
            <person name="Sommer R.J."/>
        </authorList>
    </citation>
    <scope>NUCLEOTIDE SEQUENCE</scope>
    <source>
        <strain evidence="2">RS5133</strain>
    </source>
</reference>
<feature type="non-terminal residue" evidence="2">
    <location>
        <position position="1"/>
    </location>
</feature>
<evidence type="ECO:0000313" key="2">
    <source>
        <dbReference type="EMBL" id="GMT10693.1"/>
    </source>
</evidence>
<accession>A0AAV5UWZ3</accession>
<gene>
    <name evidence="2" type="ORF">PFISCL1PPCAC_1990</name>
    <name evidence="3" type="ORF">PFISCL1PPCAC_28577</name>
</gene>
<evidence type="ECO:0000313" key="3">
    <source>
        <dbReference type="EMBL" id="GMT37280.1"/>
    </source>
</evidence>
<dbReference type="EMBL" id="BTSY01000091">
    <property type="protein sequence ID" value="GMT37280.1"/>
    <property type="molecule type" value="Genomic_DNA"/>
</dbReference>
<organism evidence="2 4">
    <name type="scientific">Pristionchus fissidentatus</name>
    <dbReference type="NCBI Taxonomy" id="1538716"/>
    <lineage>
        <taxon>Eukaryota</taxon>
        <taxon>Metazoa</taxon>
        <taxon>Ecdysozoa</taxon>
        <taxon>Nematoda</taxon>
        <taxon>Chromadorea</taxon>
        <taxon>Rhabditida</taxon>
        <taxon>Rhabditina</taxon>
        <taxon>Diplogasteromorpha</taxon>
        <taxon>Diplogasteroidea</taxon>
        <taxon>Neodiplogasteridae</taxon>
        <taxon>Pristionchus</taxon>
    </lineage>
</organism>
<dbReference type="EMBL" id="BTSY01000001">
    <property type="protein sequence ID" value="GMT10693.1"/>
    <property type="molecule type" value="Genomic_DNA"/>
</dbReference>
<feature type="compositionally biased region" description="Basic and acidic residues" evidence="1">
    <location>
        <begin position="102"/>
        <end position="117"/>
    </location>
</feature>
<evidence type="ECO:0000256" key="1">
    <source>
        <dbReference type="SAM" id="MobiDB-lite"/>
    </source>
</evidence>